<sequence>MSAASSVLSFATARATRDDGAREREERRQPMRSVRQRVVARARANEGVNIPTLLNNTPHARTTRQFFYDDCTKSVVAAVTAGEKRIKIKTEFPELNVSGDVYRVGTTLELVRHIATALARDGKRVKICVQRSMGQGVFQALPLSLSGVSKLLGMMDWEEDVVDAINPNGAIGADVPEPEDNVFLLVQPQNIVGYALLPYIEEMEAVAGDRPMIMLNPKLDDIQSAGNVMSIRGRAERMESVARWRECYHFRLLYRKPYFHPIYGALRFAYYENEWEVYKRTGRGEGDVPDPEKYRLIATHDVEPTPDILTKAIWG</sequence>
<gene>
    <name evidence="3" type="ORF">OMED0929_LOCUS4917</name>
</gene>
<proteinExistence type="predicted"/>
<evidence type="ECO:0000259" key="2">
    <source>
        <dbReference type="Pfam" id="PF09353"/>
    </source>
</evidence>
<dbReference type="AlphaFoldDB" id="A0A7S0KLH7"/>
<feature type="compositionally biased region" description="Basic and acidic residues" evidence="1">
    <location>
        <begin position="15"/>
        <end position="29"/>
    </location>
</feature>
<dbReference type="PANTHER" id="PTHR35509:SF6">
    <property type="entry name" value="ADENYLATE KINASE"/>
    <property type="match status" value="1"/>
</dbReference>
<protein>
    <recommendedName>
        <fullName evidence="2">DUF1995 domain-containing protein</fullName>
    </recommendedName>
</protein>
<feature type="domain" description="DUF1995" evidence="2">
    <location>
        <begin position="63"/>
        <end position="308"/>
    </location>
</feature>
<dbReference type="EMBL" id="HBEW01005831">
    <property type="protein sequence ID" value="CAD8584446.1"/>
    <property type="molecule type" value="Transcribed_RNA"/>
</dbReference>
<organism evidence="3">
    <name type="scientific">Ostreococcus mediterraneus</name>
    <dbReference type="NCBI Taxonomy" id="1486918"/>
    <lineage>
        <taxon>Eukaryota</taxon>
        <taxon>Viridiplantae</taxon>
        <taxon>Chlorophyta</taxon>
        <taxon>Mamiellophyceae</taxon>
        <taxon>Mamiellales</taxon>
        <taxon>Bathycoccaceae</taxon>
        <taxon>Ostreococcus</taxon>
    </lineage>
</organism>
<dbReference type="Pfam" id="PF09353">
    <property type="entry name" value="DUF1995"/>
    <property type="match status" value="1"/>
</dbReference>
<feature type="region of interest" description="Disordered" evidence="1">
    <location>
        <begin position="1"/>
        <end position="34"/>
    </location>
</feature>
<dbReference type="InterPro" id="IPR053021">
    <property type="entry name" value="Chloroplast_ADK"/>
</dbReference>
<evidence type="ECO:0000256" key="1">
    <source>
        <dbReference type="SAM" id="MobiDB-lite"/>
    </source>
</evidence>
<evidence type="ECO:0000313" key="3">
    <source>
        <dbReference type="EMBL" id="CAD8584446.1"/>
    </source>
</evidence>
<dbReference type="InterPro" id="IPR018962">
    <property type="entry name" value="DUF1995"/>
</dbReference>
<accession>A0A7S0KLH7</accession>
<name>A0A7S0KLH7_9CHLO</name>
<reference evidence="3" key="1">
    <citation type="submission" date="2021-01" db="EMBL/GenBank/DDBJ databases">
        <authorList>
            <person name="Corre E."/>
            <person name="Pelletier E."/>
            <person name="Niang G."/>
            <person name="Scheremetjew M."/>
            <person name="Finn R."/>
            <person name="Kale V."/>
            <person name="Holt S."/>
            <person name="Cochrane G."/>
            <person name="Meng A."/>
            <person name="Brown T."/>
            <person name="Cohen L."/>
        </authorList>
    </citation>
    <scope>NUCLEOTIDE SEQUENCE</scope>
    <source>
        <strain evidence="3">Clade-D-RCC2572</strain>
    </source>
</reference>
<dbReference type="PANTHER" id="PTHR35509">
    <property type="entry name" value="DOMAIN PROTEIN, PUTATIVE (DUF1995)-RELATED"/>
    <property type="match status" value="1"/>
</dbReference>